<keyword evidence="1" id="KW-0175">Coiled coil</keyword>
<evidence type="ECO:0000256" key="1">
    <source>
        <dbReference type="SAM" id="Coils"/>
    </source>
</evidence>
<feature type="coiled-coil region" evidence="1">
    <location>
        <begin position="109"/>
        <end position="171"/>
    </location>
</feature>
<sequence>MSQIRTLVADCESLREKYEVTNKQLELTRRMLEEKTSSMQEELARITQQRDDLASEISQEREVVMTANKLADDLKKKLEMLVDFSVAPNFKYKTKLDMTNLQQVHTTELNRLNADINLRNDTIDKLSREAEQLQSKIKAKEQECDEYVKELQRLRNHGQKTQADLEKMRRLRDEMRKLAEGFD</sequence>
<organism evidence="2 3">
    <name type="scientific">Angiostrongylus cantonensis</name>
    <name type="common">Rat lungworm</name>
    <dbReference type="NCBI Taxonomy" id="6313"/>
    <lineage>
        <taxon>Eukaryota</taxon>
        <taxon>Metazoa</taxon>
        <taxon>Ecdysozoa</taxon>
        <taxon>Nematoda</taxon>
        <taxon>Chromadorea</taxon>
        <taxon>Rhabditida</taxon>
        <taxon>Rhabditina</taxon>
        <taxon>Rhabditomorpha</taxon>
        <taxon>Strongyloidea</taxon>
        <taxon>Metastrongylidae</taxon>
        <taxon>Angiostrongylus</taxon>
    </lineage>
</organism>
<accession>A0A0K0D2P9</accession>
<evidence type="ECO:0000313" key="3">
    <source>
        <dbReference type="WBParaSite" id="ACAC_0000434401-mRNA-1"/>
    </source>
</evidence>
<dbReference type="WBParaSite" id="ACAC_0000434401-mRNA-1">
    <property type="protein sequence ID" value="ACAC_0000434401-mRNA-1"/>
    <property type="gene ID" value="ACAC_0000434401"/>
</dbReference>
<dbReference type="AlphaFoldDB" id="A0A0K0D2P9"/>
<reference evidence="2" key="1">
    <citation type="submission" date="2012-09" db="EMBL/GenBank/DDBJ databases">
        <authorList>
            <person name="Martin A.A."/>
        </authorList>
    </citation>
    <scope>NUCLEOTIDE SEQUENCE</scope>
</reference>
<reference evidence="3" key="2">
    <citation type="submission" date="2017-02" db="UniProtKB">
        <authorList>
            <consortium name="WormBaseParasite"/>
        </authorList>
    </citation>
    <scope>IDENTIFICATION</scope>
</reference>
<proteinExistence type="predicted"/>
<feature type="coiled-coil region" evidence="1">
    <location>
        <begin position="4"/>
        <end position="63"/>
    </location>
</feature>
<dbReference type="STRING" id="6313.A0A0K0D2P9"/>
<keyword evidence="2" id="KW-1185">Reference proteome</keyword>
<dbReference type="Proteomes" id="UP000035642">
    <property type="component" value="Unassembled WGS sequence"/>
</dbReference>
<evidence type="ECO:0000313" key="2">
    <source>
        <dbReference type="Proteomes" id="UP000035642"/>
    </source>
</evidence>
<protein>
    <submittedName>
        <fullName evidence="3">Leucine zipper transcription factor-like protein 1</fullName>
    </submittedName>
</protein>
<name>A0A0K0D2P9_ANGCA</name>